<evidence type="ECO:0000313" key="4">
    <source>
        <dbReference type="Proteomes" id="UP000185598"/>
    </source>
</evidence>
<dbReference type="Proteomes" id="UP000544107">
    <property type="component" value="Unassembled WGS sequence"/>
</dbReference>
<protein>
    <submittedName>
        <fullName evidence="2">Peptidoglycan/LPS O-acetylase OafA/YrhL</fullName>
    </submittedName>
</protein>
<keyword evidence="4" id="KW-1185">Reference proteome</keyword>
<reference evidence="2 5" key="2">
    <citation type="submission" date="2020-08" db="EMBL/GenBank/DDBJ databases">
        <title>Genomic Encyclopedia of Type Strains, Phase IV (KMG-IV): sequencing the most valuable type-strain genomes for metagenomic binning, comparative biology and taxonomic classification.</title>
        <authorList>
            <person name="Goeker M."/>
        </authorList>
    </citation>
    <scope>NUCLEOTIDE SEQUENCE [LARGE SCALE GENOMIC DNA]</scope>
    <source>
        <strain evidence="2 5">DSM 100021</strain>
    </source>
</reference>
<evidence type="ECO:0000313" key="5">
    <source>
        <dbReference type="Proteomes" id="UP000544107"/>
    </source>
</evidence>
<name>A0A1Q9A0E9_9HYPH</name>
<evidence type="ECO:0000313" key="2">
    <source>
        <dbReference type="EMBL" id="MBB4010437.1"/>
    </source>
</evidence>
<keyword evidence="1" id="KW-0472">Membrane</keyword>
<reference evidence="3 4" key="1">
    <citation type="submission" date="2016-09" db="EMBL/GenBank/DDBJ databases">
        <title>Rhizobium oryziradicis sp. nov., isolated from the root of rice.</title>
        <authorList>
            <person name="Zhao J."/>
            <person name="Zhang X."/>
        </authorList>
    </citation>
    <scope>NUCLEOTIDE SEQUENCE [LARGE SCALE GENOMIC DNA]</scope>
    <source>
        <strain evidence="3 4">14971</strain>
    </source>
</reference>
<feature type="transmembrane region" description="Helical" evidence="1">
    <location>
        <begin position="108"/>
        <end position="130"/>
    </location>
</feature>
<keyword evidence="1" id="KW-1133">Transmembrane helix</keyword>
<feature type="transmembrane region" description="Helical" evidence="1">
    <location>
        <begin position="78"/>
        <end position="96"/>
    </location>
</feature>
<dbReference type="EMBL" id="JACIED010000009">
    <property type="protein sequence ID" value="MBB4010437.1"/>
    <property type="molecule type" value="Genomic_DNA"/>
</dbReference>
<evidence type="ECO:0000313" key="3">
    <source>
        <dbReference type="EMBL" id="OLP48009.1"/>
    </source>
</evidence>
<dbReference type="EMBL" id="MKIN01000026">
    <property type="protein sequence ID" value="OLP48009.1"/>
    <property type="molecule type" value="Genomic_DNA"/>
</dbReference>
<dbReference type="STRING" id="887144.BJF91_11415"/>
<organism evidence="3 4">
    <name type="scientific">Allorhizobium taibaishanense</name>
    <dbReference type="NCBI Taxonomy" id="887144"/>
    <lineage>
        <taxon>Bacteria</taxon>
        <taxon>Pseudomonadati</taxon>
        <taxon>Pseudomonadota</taxon>
        <taxon>Alphaproteobacteria</taxon>
        <taxon>Hyphomicrobiales</taxon>
        <taxon>Rhizobiaceae</taxon>
        <taxon>Rhizobium/Agrobacterium group</taxon>
        <taxon>Allorhizobium</taxon>
    </lineage>
</organism>
<dbReference type="Proteomes" id="UP000185598">
    <property type="component" value="Unassembled WGS sequence"/>
</dbReference>
<feature type="transmembrane region" description="Helical" evidence="1">
    <location>
        <begin position="36"/>
        <end position="66"/>
    </location>
</feature>
<comment type="caution">
    <text evidence="3">The sequence shown here is derived from an EMBL/GenBank/DDBJ whole genome shotgun (WGS) entry which is preliminary data.</text>
</comment>
<dbReference type="AlphaFoldDB" id="A0A1Q9A0E9"/>
<keyword evidence="1" id="KW-0812">Transmembrane</keyword>
<dbReference type="OrthoDB" id="8421846at2"/>
<sequence length="133" mass="13713">MTPIILLAVALCTALCVLAFVLATHALPFMAGFAAFQLVQACGAGAIVAGLAAIAIAILSLALFAYLRQVLRNPYARLFLALVYAAPAAIALYALMHGVTGAVPFAEPVRQAFCLASCALVAITALLRLADPK</sequence>
<proteinExistence type="predicted"/>
<dbReference type="RefSeq" id="WP_075616575.1">
    <property type="nucleotide sequence ID" value="NZ_JACIED010000009.1"/>
</dbReference>
<accession>A0A1Q9A0E9</accession>
<evidence type="ECO:0000256" key="1">
    <source>
        <dbReference type="SAM" id="Phobius"/>
    </source>
</evidence>
<gene>
    <name evidence="3" type="ORF">BJF91_11415</name>
    <name evidence="2" type="ORF">GGQ71_004738</name>
</gene>